<protein>
    <submittedName>
        <fullName evidence="2">Uncharacterized protein</fullName>
    </submittedName>
</protein>
<evidence type="ECO:0000256" key="1">
    <source>
        <dbReference type="SAM" id="MobiDB-lite"/>
    </source>
</evidence>
<dbReference type="EMBL" id="CP093345">
    <property type="protein sequence ID" value="WOG92506.1"/>
    <property type="molecule type" value="Genomic_DNA"/>
</dbReference>
<name>A0A161XY15_DAUCS</name>
<evidence type="ECO:0000313" key="4">
    <source>
        <dbReference type="Proteomes" id="UP000077755"/>
    </source>
</evidence>
<sequence length="168" mass="19477">MTDEPKLDVGGDIDYIDFCNTDQISLIEIYSMFKEIDVEGGFHYFEPTPTKKPTPQRTMPINLIDEDEYDFDNTMPINPNAEDEYDFDNTKFLFSTQCEIETEEQVREFEGLDKSFSDPDSDEDFVLKSQDSSDDIFRCDSSDQDNSDDDLLFDTNVDQPQQAELFNC</sequence>
<evidence type="ECO:0000313" key="3">
    <source>
        <dbReference type="EMBL" id="WOG92506.1"/>
    </source>
</evidence>
<reference evidence="2" key="1">
    <citation type="journal article" date="2016" name="Nat. Genet.">
        <title>A high-quality carrot genome assembly provides new insights into carotenoid accumulation and asterid genome evolution.</title>
        <authorList>
            <person name="Iorizzo M."/>
            <person name="Ellison S."/>
            <person name="Senalik D."/>
            <person name="Zeng P."/>
            <person name="Satapoomin P."/>
            <person name="Huang J."/>
            <person name="Bowman M."/>
            <person name="Iovene M."/>
            <person name="Sanseverino W."/>
            <person name="Cavagnaro P."/>
            <person name="Yildiz M."/>
            <person name="Macko-Podgorni A."/>
            <person name="Moranska E."/>
            <person name="Grzebelus E."/>
            <person name="Grzebelus D."/>
            <person name="Ashrafi H."/>
            <person name="Zheng Z."/>
            <person name="Cheng S."/>
            <person name="Spooner D."/>
            <person name="Van Deynze A."/>
            <person name="Simon P."/>
        </authorList>
    </citation>
    <scope>NUCLEOTIDE SEQUENCE [LARGE SCALE GENOMIC DNA]</scope>
    <source>
        <tissue evidence="2">Leaf</tissue>
    </source>
</reference>
<gene>
    <name evidence="2" type="ORF">DCAR_010341</name>
    <name evidence="3" type="ORF">DCAR_0311775</name>
</gene>
<reference evidence="3" key="2">
    <citation type="submission" date="2022-03" db="EMBL/GenBank/DDBJ databases">
        <title>Draft title - Genomic analysis of global carrot germplasm unveils the trajectory of domestication and the origin of high carotenoid orange carrot.</title>
        <authorList>
            <person name="Iorizzo M."/>
            <person name="Ellison S."/>
            <person name="Senalik D."/>
            <person name="Macko-Podgorni A."/>
            <person name="Grzebelus D."/>
            <person name="Bostan H."/>
            <person name="Rolling W."/>
            <person name="Curaba J."/>
            <person name="Simon P."/>
        </authorList>
    </citation>
    <scope>NUCLEOTIDE SEQUENCE</scope>
    <source>
        <tissue evidence="3">Leaf</tissue>
    </source>
</reference>
<feature type="compositionally biased region" description="Acidic residues" evidence="1">
    <location>
        <begin position="142"/>
        <end position="152"/>
    </location>
</feature>
<organism evidence="2">
    <name type="scientific">Daucus carota subsp. sativus</name>
    <name type="common">Carrot</name>
    <dbReference type="NCBI Taxonomy" id="79200"/>
    <lineage>
        <taxon>Eukaryota</taxon>
        <taxon>Viridiplantae</taxon>
        <taxon>Streptophyta</taxon>
        <taxon>Embryophyta</taxon>
        <taxon>Tracheophyta</taxon>
        <taxon>Spermatophyta</taxon>
        <taxon>Magnoliopsida</taxon>
        <taxon>eudicotyledons</taxon>
        <taxon>Gunneridae</taxon>
        <taxon>Pentapetalae</taxon>
        <taxon>asterids</taxon>
        <taxon>campanulids</taxon>
        <taxon>Apiales</taxon>
        <taxon>Apiaceae</taxon>
        <taxon>Apioideae</taxon>
        <taxon>Scandiceae</taxon>
        <taxon>Daucinae</taxon>
        <taxon>Daucus</taxon>
        <taxon>Daucus sect. Daucus</taxon>
    </lineage>
</organism>
<dbReference type="Proteomes" id="UP000077755">
    <property type="component" value="Chromosome 3"/>
</dbReference>
<proteinExistence type="predicted"/>
<keyword evidence="4" id="KW-1185">Reference proteome</keyword>
<dbReference type="Gramene" id="KZN01587">
    <property type="protein sequence ID" value="KZN01587"/>
    <property type="gene ID" value="DCAR_010341"/>
</dbReference>
<evidence type="ECO:0000313" key="2">
    <source>
        <dbReference type="EMBL" id="KZN01587.1"/>
    </source>
</evidence>
<accession>A0A161XY15</accession>
<dbReference type="AlphaFoldDB" id="A0A161XY15"/>
<feature type="region of interest" description="Disordered" evidence="1">
    <location>
        <begin position="135"/>
        <end position="158"/>
    </location>
</feature>
<dbReference type="EMBL" id="LNRQ01000003">
    <property type="protein sequence ID" value="KZN01587.1"/>
    <property type="molecule type" value="Genomic_DNA"/>
</dbReference>